<keyword evidence="1" id="KW-0472">Membrane</keyword>
<feature type="transmembrane region" description="Helical" evidence="1">
    <location>
        <begin position="55"/>
        <end position="73"/>
    </location>
</feature>
<accession>A0A653I8N3</accession>
<dbReference type="AlphaFoldDB" id="A0A653I8N3"/>
<keyword evidence="1" id="KW-1133">Transmembrane helix</keyword>
<reference evidence="2 3" key="1">
    <citation type="submission" date="2019-10" db="EMBL/GenBank/DDBJ databases">
        <authorList>
            <person name="Karimi E."/>
        </authorList>
    </citation>
    <scope>NUCLEOTIDE SEQUENCE [LARGE SCALE GENOMIC DNA]</scope>
    <source>
        <strain evidence="2">Exiguobacterium sp. 9Y</strain>
    </source>
</reference>
<name>A0A653I8N3_9BACL</name>
<feature type="transmembrane region" description="Helical" evidence="1">
    <location>
        <begin position="6"/>
        <end position="22"/>
    </location>
</feature>
<dbReference type="Proteomes" id="UP000439752">
    <property type="component" value="Unassembled WGS sequence"/>
</dbReference>
<gene>
    <name evidence="2" type="ORF">EXIGUO9Y_240028</name>
</gene>
<evidence type="ECO:0000256" key="1">
    <source>
        <dbReference type="SAM" id="Phobius"/>
    </source>
</evidence>
<keyword evidence="3" id="KW-1185">Reference proteome</keyword>
<dbReference type="RefSeq" id="WP_159173264.1">
    <property type="nucleotide sequence ID" value="NZ_LR732312.1"/>
</dbReference>
<evidence type="ECO:0000313" key="2">
    <source>
        <dbReference type="EMBL" id="VWX35387.1"/>
    </source>
</evidence>
<feature type="transmembrane region" description="Helical" evidence="1">
    <location>
        <begin position="29"/>
        <end position="49"/>
    </location>
</feature>
<dbReference type="EMBL" id="CABWKQ010000017">
    <property type="protein sequence ID" value="VWX35387.1"/>
    <property type="molecule type" value="Genomic_DNA"/>
</dbReference>
<proteinExistence type="predicted"/>
<organism evidence="2 3">
    <name type="scientific">Exiguobacterium oxidotolerans</name>
    <dbReference type="NCBI Taxonomy" id="223958"/>
    <lineage>
        <taxon>Bacteria</taxon>
        <taxon>Bacillati</taxon>
        <taxon>Bacillota</taxon>
        <taxon>Bacilli</taxon>
        <taxon>Bacillales</taxon>
        <taxon>Bacillales Family XII. Incertae Sedis</taxon>
        <taxon>Exiguobacterium</taxon>
    </lineage>
</organism>
<evidence type="ECO:0000313" key="3">
    <source>
        <dbReference type="Proteomes" id="UP000439752"/>
    </source>
</evidence>
<sequence>MGSLFIAVGVIVFMIGQFYLSRKNGKLGWILPVLIVLAGIYTYFYGGVWSEDKKSLIRIGTMISVSTLIGIGLDGEKVRKKRLKQEKDRLEVQDL</sequence>
<keyword evidence="1" id="KW-0812">Transmembrane</keyword>
<protein>
    <submittedName>
        <fullName evidence="2">Uncharacterized protein</fullName>
    </submittedName>
</protein>